<accession>A0ABT2J6P6</accession>
<organism evidence="2 3">
    <name type="scientific">Actinophytocola gossypii</name>
    <dbReference type="NCBI Taxonomy" id="2812003"/>
    <lineage>
        <taxon>Bacteria</taxon>
        <taxon>Bacillati</taxon>
        <taxon>Actinomycetota</taxon>
        <taxon>Actinomycetes</taxon>
        <taxon>Pseudonocardiales</taxon>
        <taxon>Pseudonocardiaceae</taxon>
    </lineage>
</organism>
<dbReference type="CDD" id="cd06558">
    <property type="entry name" value="crotonase-like"/>
    <property type="match status" value="1"/>
</dbReference>
<sequence length="253" mass="26130">MTADPVLVDVDGPVATITLNRPEARNAINPALLAALAEAMAEADAAENVHAVVLTGADPAFCAGLDLRELTGLHDAVTSATGSPWPPIGKPVVAAVNGPAVTGGLELVLNCDVVICSDRARFADTHARVGVLPGWGLTVLLPLAVGRARARQMSLTGDFVPADQALAAGLVSEVVPHDDLLARAGTIAATIAGNNQRAVRALLASYREVEAELVAGGYDAEARAARSWAATDLDLAESTRRRSAVVDRGRRQT</sequence>
<dbReference type="SUPFAM" id="SSF52096">
    <property type="entry name" value="ClpP/crotonase"/>
    <property type="match status" value="1"/>
</dbReference>
<gene>
    <name evidence="2" type="ORF">JT362_10415</name>
</gene>
<evidence type="ECO:0000256" key="1">
    <source>
        <dbReference type="ARBA" id="ARBA00005254"/>
    </source>
</evidence>
<name>A0ABT2J6P6_9PSEU</name>
<dbReference type="EC" id="4.2.1.17" evidence="2"/>
<dbReference type="RefSeq" id="WP_260190898.1">
    <property type="nucleotide sequence ID" value="NZ_JAFFZE010000009.1"/>
</dbReference>
<dbReference type="Proteomes" id="UP001156441">
    <property type="component" value="Unassembled WGS sequence"/>
</dbReference>
<comment type="caution">
    <text evidence="2">The sequence shown here is derived from an EMBL/GenBank/DDBJ whole genome shotgun (WGS) entry which is preliminary data.</text>
</comment>
<dbReference type="PANTHER" id="PTHR43802">
    <property type="entry name" value="ENOYL-COA HYDRATASE"/>
    <property type="match status" value="1"/>
</dbReference>
<dbReference type="GO" id="GO:0004300">
    <property type="term" value="F:enoyl-CoA hydratase activity"/>
    <property type="evidence" value="ECO:0007669"/>
    <property type="project" value="UniProtKB-EC"/>
</dbReference>
<dbReference type="InterPro" id="IPR001753">
    <property type="entry name" value="Enoyl-CoA_hydra/iso"/>
</dbReference>
<dbReference type="NCBIfam" id="NF004840">
    <property type="entry name" value="PRK06190.1"/>
    <property type="match status" value="1"/>
</dbReference>
<dbReference type="Pfam" id="PF00378">
    <property type="entry name" value="ECH_1"/>
    <property type="match status" value="1"/>
</dbReference>
<keyword evidence="2" id="KW-0456">Lyase</keyword>
<dbReference type="EMBL" id="JAFFZE010000009">
    <property type="protein sequence ID" value="MCT2583530.1"/>
    <property type="molecule type" value="Genomic_DNA"/>
</dbReference>
<evidence type="ECO:0000313" key="3">
    <source>
        <dbReference type="Proteomes" id="UP001156441"/>
    </source>
</evidence>
<keyword evidence="3" id="KW-1185">Reference proteome</keyword>
<dbReference type="PANTHER" id="PTHR43802:SF1">
    <property type="entry name" value="IP11341P-RELATED"/>
    <property type="match status" value="1"/>
</dbReference>
<proteinExistence type="inferred from homology"/>
<reference evidence="2 3" key="1">
    <citation type="submission" date="2021-02" db="EMBL/GenBank/DDBJ databases">
        <title>Actinophytocola xerophila sp. nov., isolated from soil of cotton cropping field.</title>
        <authorList>
            <person name="Huang R."/>
            <person name="Chen X."/>
            <person name="Ge X."/>
            <person name="Liu W."/>
        </authorList>
    </citation>
    <scope>NUCLEOTIDE SEQUENCE [LARGE SCALE GENOMIC DNA]</scope>
    <source>
        <strain evidence="2 3">S1-96</strain>
    </source>
</reference>
<dbReference type="Gene3D" id="3.90.226.10">
    <property type="entry name" value="2-enoyl-CoA Hydratase, Chain A, domain 1"/>
    <property type="match status" value="1"/>
</dbReference>
<protein>
    <submittedName>
        <fullName evidence="2">Enoyl-CoA hydratase</fullName>
        <ecNumber evidence="2">4.2.1.17</ecNumber>
    </submittedName>
</protein>
<comment type="similarity">
    <text evidence="1">Belongs to the enoyl-CoA hydratase/isomerase family.</text>
</comment>
<dbReference type="InterPro" id="IPR029045">
    <property type="entry name" value="ClpP/crotonase-like_dom_sf"/>
</dbReference>
<evidence type="ECO:0000313" key="2">
    <source>
        <dbReference type="EMBL" id="MCT2583530.1"/>
    </source>
</evidence>